<proteinExistence type="predicted"/>
<evidence type="ECO:0000313" key="1">
    <source>
        <dbReference type="EMBL" id="ALO25047.1"/>
    </source>
</evidence>
<name>A0A0S2IN13_LEPBO</name>
<protein>
    <submittedName>
        <fullName evidence="1">Uncharacterized protein</fullName>
    </submittedName>
</protein>
<dbReference type="Proteomes" id="UP000058857">
    <property type="component" value="Chromosome 1"/>
</dbReference>
<gene>
    <name evidence="1" type="ORF">LBBP_00715</name>
</gene>
<organism evidence="1">
    <name type="scientific">Leptospira borgpetersenii serovar Ballum</name>
    <dbReference type="NCBI Taxonomy" id="280505"/>
    <lineage>
        <taxon>Bacteria</taxon>
        <taxon>Pseudomonadati</taxon>
        <taxon>Spirochaetota</taxon>
        <taxon>Spirochaetia</taxon>
        <taxon>Leptospirales</taxon>
        <taxon>Leptospiraceae</taxon>
        <taxon>Leptospira</taxon>
    </lineage>
</organism>
<accession>A0A0S2IN13</accession>
<dbReference type="AlphaFoldDB" id="A0A0S2IN13"/>
<evidence type="ECO:0000313" key="2">
    <source>
        <dbReference type="Proteomes" id="UP000058857"/>
    </source>
</evidence>
<sequence>MSLFQKLKFFFKKPVILDSVEFYEDFYIFAKSLVNFDTIFMCSNSK</sequence>
<reference evidence="1 2" key="1">
    <citation type="journal article" date="2015" name="PLoS Negl. Trop. Dis.">
        <title>Distribution of Plasmids in Distinct Leptospira Pathogenic Species.</title>
        <authorList>
            <person name="Wang Y."/>
            <person name="Zhuang X."/>
            <person name="Zhong Y."/>
            <person name="Zhang C."/>
            <person name="Zhang Y."/>
            <person name="Zeng L."/>
            <person name="Zhu Y."/>
            <person name="He P."/>
            <person name="Dong K."/>
            <person name="Pal U."/>
            <person name="Guo X."/>
            <person name="Qin J."/>
        </authorList>
    </citation>
    <scope>NUCLEOTIDE SEQUENCE [LARGE SCALE GENOMIC DNA]</scope>
    <source>
        <strain evidence="1 2">56604</strain>
    </source>
</reference>
<dbReference type="PATRIC" id="fig|280505.15.peg.692"/>
<dbReference type="EMBL" id="CP012029">
    <property type="protein sequence ID" value="ALO25047.1"/>
    <property type="molecule type" value="Genomic_DNA"/>
</dbReference>